<sequence>MKPTMYFHLKIVFLMLVDLTFVVTVRADESKCLESLEPNSSVRGINELKPNQPLYHLHFDEHFFKDSHVGHSQFRVHVSSKDPLRPFQSVKITADTIDTCGAGEFVFSDKDYTDNKDDQCTYILETTTDKATLDTPSLTWRPPFCGCVHFRVQVVDQNNVYYMDAKSTKNGQLSQTVCVKERLTRSHYMEAMCTAINLKNAQAVIDSPAFLSRHGLDPKTMDKFNLLMDMEFRRTHNIECCQKKNLADRLECLGDNRRRRIDKFCAYGTVDIPFATFRNAHMRNRESHCCYHLGEHRYKCFSEKSEITKETINATYLDYSLDDTDPVNDLADFTTDSKDHEVVKLLKSVVFHTQPKNADITNDQPVREDLGHKIKIKIPGGSSRESDYAGDRPSASLRNSLSTSEEESPKTLNRDSSEKKIKSRGSAEKKNIHREQSVGLERKLKPRTSSERKSTDKYFDEFSEKNKKSLSSAEKKVGSVDYYGSKERKKKERSSGEKKVGVLDSMEGDYLKDDLEGGSSVEKTLKKIKRQIDRLRLKSQCCEAGERSGTSVFSRTAARARKECDHSAGKYIQRLRLEYDNKMCINNFISCCVETSASPKMSSSEFQRSPFMNYNKEDTDLDFDNEPEVEDVQPDNGDEDDEDQKELGTDKGNLQVNGQVNTEGKNPPVNDLQEDDEEDNLNGPQIFDAADNDEDFERTEVLSRDKPKGEDNLDNLEDEMVVEDVQMYETPLRRESPKMKPTLRGEKLHQSKLRTMANTKKSQSSRTGGVSRIVKKPKERSSRMRRTSSERVQGHEGQTHWVKGQVPSLDSGEMMAMVKKKALKKTMDSKEMEVFVTKDDERIDLQGGRSRLSRRHIPKG</sequence>
<keyword evidence="3" id="KW-0645">Protease</keyword>
<comment type="caution">
    <text evidence="3">The sequence shown here is derived from an EMBL/GenBank/DDBJ whole genome shotgun (WGS) entry which is preliminary data.</text>
</comment>
<proteinExistence type="predicted"/>
<feature type="compositionally biased region" description="Basic and acidic residues" evidence="1">
    <location>
        <begin position="779"/>
        <end position="798"/>
    </location>
</feature>
<keyword evidence="2" id="KW-0732">Signal</keyword>
<feature type="region of interest" description="Disordered" evidence="1">
    <location>
        <begin position="599"/>
        <end position="805"/>
    </location>
</feature>
<feature type="signal peptide" evidence="2">
    <location>
        <begin position="1"/>
        <end position="27"/>
    </location>
</feature>
<reference evidence="3" key="1">
    <citation type="journal article" date="2023" name="PLoS Negl. Trop. Dis.">
        <title>A genome sequence for Biomphalaria pfeifferi, the major vector snail for the human-infecting parasite Schistosoma mansoni.</title>
        <authorList>
            <person name="Bu L."/>
            <person name="Lu L."/>
            <person name="Laidemitt M.R."/>
            <person name="Zhang S.M."/>
            <person name="Mutuku M."/>
            <person name="Mkoji G."/>
            <person name="Steinauer M."/>
            <person name="Loker E.S."/>
        </authorList>
    </citation>
    <scope>NUCLEOTIDE SEQUENCE</scope>
    <source>
        <strain evidence="3">KasaAsao</strain>
    </source>
</reference>
<feature type="compositionally biased region" description="Polar residues" evidence="1">
    <location>
        <begin position="652"/>
        <end position="664"/>
    </location>
</feature>
<dbReference type="Proteomes" id="UP001233172">
    <property type="component" value="Unassembled WGS sequence"/>
</dbReference>
<reference evidence="3" key="2">
    <citation type="submission" date="2023-04" db="EMBL/GenBank/DDBJ databases">
        <authorList>
            <person name="Bu L."/>
            <person name="Lu L."/>
            <person name="Laidemitt M.R."/>
            <person name="Zhang S.M."/>
            <person name="Mutuku M."/>
            <person name="Mkoji G."/>
            <person name="Steinauer M."/>
            <person name="Loker E.S."/>
        </authorList>
    </citation>
    <scope>NUCLEOTIDE SEQUENCE</scope>
    <source>
        <strain evidence="3">KasaAsao</strain>
        <tissue evidence="3">Whole Snail</tissue>
    </source>
</reference>
<dbReference type="AlphaFoldDB" id="A0AAD8BLA7"/>
<feature type="compositionally biased region" description="Acidic residues" evidence="1">
    <location>
        <begin position="712"/>
        <end position="722"/>
    </location>
</feature>
<evidence type="ECO:0000256" key="1">
    <source>
        <dbReference type="SAM" id="MobiDB-lite"/>
    </source>
</evidence>
<evidence type="ECO:0000313" key="4">
    <source>
        <dbReference type="Proteomes" id="UP001233172"/>
    </source>
</evidence>
<feature type="compositionally biased region" description="Polar residues" evidence="1">
    <location>
        <begin position="599"/>
        <end position="612"/>
    </location>
</feature>
<protein>
    <submittedName>
        <fullName evidence="3">Immunoglobulin A1 protease autotransporter</fullName>
    </submittedName>
</protein>
<organism evidence="3 4">
    <name type="scientific">Biomphalaria pfeifferi</name>
    <name type="common">Bloodfluke planorb</name>
    <name type="synonym">Freshwater snail</name>
    <dbReference type="NCBI Taxonomy" id="112525"/>
    <lineage>
        <taxon>Eukaryota</taxon>
        <taxon>Metazoa</taxon>
        <taxon>Spiralia</taxon>
        <taxon>Lophotrochozoa</taxon>
        <taxon>Mollusca</taxon>
        <taxon>Gastropoda</taxon>
        <taxon>Heterobranchia</taxon>
        <taxon>Euthyneura</taxon>
        <taxon>Panpulmonata</taxon>
        <taxon>Hygrophila</taxon>
        <taxon>Lymnaeoidea</taxon>
        <taxon>Planorbidae</taxon>
        <taxon>Biomphalaria</taxon>
    </lineage>
</organism>
<evidence type="ECO:0000256" key="2">
    <source>
        <dbReference type="SAM" id="SignalP"/>
    </source>
</evidence>
<dbReference type="InterPro" id="IPR042307">
    <property type="entry name" value="Reeler_sf"/>
</dbReference>
<gene>
    <name evidence="3" type="ORF">Bpfe_013930</name>
</gene>
<feature type="chain" id="PRO_5042202677" evidence="2">
    <location>
        <begin position="28"/>
        <end position="860"/>
    </location>
</feature>
<feature type="compositionally biased region" description="Basic and acidic residues" evidence="1">
    <location>
        <begin position="731"/>
        <end position="749"/>
    </location>
</feature>
<dbReference type="Gene3D" id="2.60.40.4060">
    <property type="entry name" value="Reeler domain"/>
    <property type="match status" value="1"/>
</dbReference>
<feature type="compositionally biased region" description="Acidic residues" evidence="1">
    <location>
        <begin position="619"/>
        <end position="644"/>
    </location>
</feature>
<accession>A0AAD8BLA7</accession>
<feature type="region of interest" description="Disordered" evidence="1">
    <location>
        <begin position="371"/>
        <end position="456"/>
    </location>
</feature>
<evidence type="ECO:0000313" key="3">
    <source>
        <dbReference type="EMBL" id="KAK0056712.1"/>
    </source>
</evidence>
<feature type="compositionally biased region" description="Polar residues" evidence="1">
    <location>
        <begin position="756"/>
        <end position="768"/>
    </location>
</feature>
<keyword evidence="3" id="KW-0378">Hydrolase</keyword>
<name>A0AAD8BLA7_BIOPF</name>
<feature type="compositionally biased region" description="Basic and acidic residues" evidence="1">
    <location>
        <begin position="407"/>
        <end position="456"/>
    </location>
</feature>
<dbReference type="EMBL" id="JASAOG010000060">
    <property type="protein sequence ID" value="KAK0056712.1"/>
    <property type="molecule type" value="Genomic_DNA"/>
</dbReference>
<dbReference type="GO" id="GO:0008233">
    <property type="term" value="F:peptidase activity"/>
    <property type="evidence" value="ECO:0007669"/>
    <property type="project" value="UniProtKB-KW"/>
</dbReference>
<feature type="compositionally biased region" description="Basic and acidic residues" evidence="1">
    <location>
        <begin position="698"/>
        <end position="711"/>
    </location>
</feature>
<keyword evidence="4" id="KW-1185">Reference proteome</keyword>
<dbReference type="GO" id="GO:0006508">
    <property type="term" value="P:proteolysis"/>
    <property type="evidence" value="ECO:0007669"/>
    <property type="project" value="UniProtKB-KW"/>
</dbReference>